<dbReference type="KEGG" id="ksk:KSE_10210"/>
<sequence length="129" mass="14736">MANDMRTIKDRGLIPEGAEVTVNPDLCDIIPEANKREIREWLRRHPEFEAAVWTGDRRPGRTLYSAAAGERFGAESWSATELFRQVYLAACPERKHTVDRRSPGFHARNIWTYEGATLKQIAERAAELP</sequence>
<dbReference type="HOGENOM" id="CLU_1945916_0_0_11"/>
<organism evidence="1 2">
    <name type="scientific">Kitasatospora setae (strain ATCC 33774 / DSM 43861 / JCM 3304 / KCC A-0304 / NBRC 14216 / KM-6054)</name>
    <name type="common">Streptomyces setae</name>
    <dbReference type="NCBI Taxonomy" id="452652"/>
    <lineage>
        <taxon>Bacteria</taxon>
        <taxon>Bacillati</taxon>
        <taxon>Actinomycetota</taxon>
        <taxon>Actinomycetes</taxon>
        <taxon>Kitasatosporales</taxon>
        <taxon>Streptomycetaceae</taxon>
        <taxon>Kitasatospora</taxon>
    </lineage>
</organism>
<dbReference type="RefSeq" id="WP_014134175.1">
    <property type="nucleotide sequence ID" value="NC_016109.1"/>
</dbReference>
<protein>
    <submittedName>
        <fullName evidence="1">Uncharacterized protein</fullName>
    </submittedName>
</protein>
<accession>E4N6M5</accession>
<evidence type="ECO:0000313" key="1">
    <source>
        <dbReference type="EMBL" id="BAJ26856.1"/>
    </source>
</evidence>
<gene>
    <name evidence="1" type="ordered locus">KSE_10210</name>
</gene>
<dbReference type="AlphaFoldDB" id="E4N6M5"/>
<keyword evidence="2" id="KW-1185">Reference proteome</keyword>
<dbReference type="EMBL" id="AP010968">
    <property type="protein sequence ID" value="BAJ26856.1"/>
    <property type="molecule type" value="Genomic_DNA"/>
</dbReference>
<name>E4N6M5_KITSK</name>
<evidence type="ECO:0000313" key="2">
    <source>
        <dbReference type="Proteomes" id="UP000007076"/>
    </source>
</evidence>
<reference evidence="1" key="1">
    <citation type="journal article" date="2010" name="DNA Res.">
        <title>Genome sequence of Kitasatospora setae NBRC 14216T: an evolutionary snapshot of the family Streptomycetaceae.</title>
        <authorList>
            <person name="Ichikawa N."/>
            <person name="Oguchi A."/>
            <person name="Ikeda H."/>
            <person name="Ishikawa J."/>
            <person name="Kitani S."/>
            <person name="Watanabe Y."/>
            <person name="Nakamura S."/>
            <person name="Katano Y."/>
            <person name="Kishi E."/>
            <person name="Sasagawa M."/>
            <person name="Ankai A."/>
            <person name="Fukui S."/>
            <person name="Hashimoto Y."/>
            <person name="Kamata S."/>
            <person name="Otoguro M."/>
            <person name="Tanikawa S."/>
            <person name="Nihira T."/>
            <person name="Horinouchi S."/>
            <person name="Ohnishi Y."/>
            <person name="Hayakawa M."/>
            <person name="Kuzuyama T."/>
            <person name="Arisawa A."/>
            <person name="Nomoto F."/>
            <person name="Miura H."/>
            <person name="Takahashi Y."/>
            <person name="Fujita N."/>
        </authorList>
    </citation>
    <scope>NUCLEOTIDE SEQUENCE [LARGE SCALE GENOMIC DNA]</scope>
    <source>
        <strain evidence="1">KM-6054</strain>
    </source>
</reference>
<dbReference type="Proteomes" id="UP000007076">
    <property type="component" value="Chromosome"/>
</dbReference>
<dbReference type="PATRIC" id="fig|452652.3.peg.1014"/>
<proteinExistence type="predicted"/>